<evidence type="ECO:0000313" key="5">
    <source>
        <dbReference type="EMBL" id="ODN71897.1"/>
    </source>
</evidence>
<dbReference type="PANTHER" id="PTHR43130:SF11">
    <property type="entry name" value="TRANSCRIPTIONAL REGULATORY PROTEIN"/>
    <property type="match status" value="1"/>
</dbReference>
<dbReference type="Gene3D" id="1.10.10.60">
    <property type="entry name" value="Homeodomain-like"/>
    <property type="match status" value="1"/>
</dbReference>
<sequence>MTMPDPPPPVSVCLLAVPEISTGVLNGLSEVFVFVGTGWEMLTGWPSGPGRFRTRIVAASRTPFRNLAGLPVAPDLTFAEAERADIVIVGDLALGRDEDTRGRWPEETAWLRRQHAQGALVCSVCTGSLMLAEAGLLDGQEATCHWAATEQIRSLYPDVRLRPERVLVPAGAEHRLVTAGGSASWTDLALYVVARYCGEEEARRTAKIFLFGDRSEGQLPFAARVRPPQHEDAAIAAAQIWAADNYAAPNPVAGMTRRSQLAPRTFKRRFQAATGYAPLDYVQSLRIEEAKQMLEMTDVPIDAVAQEVGYTEPAAFRRLFKRATGISPLQYRQRFRRISAA</sequence>
<dbReference type="Gene3D" id="3.40.50.880">
    <property type="match status" value="1"/>
</dbReference>
<dbReference type="Proteomes" id="UP000094622">
    <property type="component" value="Unassembled WGS sequence"/>
</dbReference>
<dbReference type="InterPro" id="IPR029062">
    <property type="entry name" value="Class_I_gatase-like"/>
</dbReference>
<dbReference type="PROSITE" id="PS01124">
    <property type="entry name" value="HTH_ARAC_FAMILY_2"/>
    <property type="match status" value="1"/>
</dbReference>
<dbReference type="InterPro" id="IPR052158">
    <property type="entry name" value="INH-QAR"/>
</dbReference>
<dbReference type="InterPro" id="IPR018060">
    <property type="entry name" value="HTH_AraC"/>
</dbReference>
<dbReference type="GO" id="GO:0003700">
    <property type="term" value="F:DNA-binding transcription factor activity"/>
    <property type="evidence" value="ECO:0007669"/>
    <property type="project" value="InterPro"/>
</dbReference>
<dbReference type="InterPro" id="IPR009057">
    <property type="entry name" value="Homeodomain-like_sf"/>
</dbReference>
<dbReference type="AlphaFoldDB" id="A0A1E3H6E6"/>
<dbReference type="InterPro" id="IPR002818">
    <property type="entry name" value="DJ-1/PfpI"/>
</dbReference>
<dbReference type="InterPro" id="IPR018062">
    <property type="entry name" value="HTH_AraC-typ_CS"/>
</dbReference>
<dbReference type="PANTHER" id="PTHR43130">
    <property type="entry name" value="ARAC-FAMILY TRANSCRIPTIONAL REGULATOR"/>
    <property type="match status" value="1"/>
</dbReference>
<keyword evidence="3" id="KW-0804">Transcription</keyword>
<evidence type="ECO:0000259" key="4">
    <source>
        <dbReference type="PROSITE" id="PS01124"/>
    </source>
</evidence>
<dbReference type="SMART" id="SM00342">
    <property type="entry name" value="HTH_ARAC"/>
    <property type="match status" value="1"/>
</dbReference>
<evidence type="ECO:0000256" key="1">
    <source>
        <dbReference type="ARBA" id="ARBA00023015"/>
    </source>
</evidence>
<dbReference type="RefSeq" id="WP_069305866.1">
    <property type="nucleotide sequence ID" value="NZ_MCRJ01000011.1"/>
</dbReference>
<organism evidence="5 6">
    <name type="scientific">Methylobrevis pamukkalensis</name>
    <dbReference type="NCBI Taxonomy" id="1439726"/>
    <lineage>
        <taxon>Bacteria</taxon>
        <taxon>Pseudomonadati</taxon>
        <taxon>Pseudomonadota</taxon>
        <taxon>Alphaproteobacteria</taxon>
        <taxon>Hyphomicrobiales</taxon>
        <taxon>Pleomorphomonadaceae</taxon>
        <taxon>Methylobrevis</taxon>
    </lineage>
</organism>
<evidence type="ECO:0000256" key="2">
    <source>
        <dbReference type="ARBA" id="ARBA00023125"/>
    </source>
</evidence>
<evidence type="ECO:0000256" key="3">
    <source>
        <dbReference type="ARBA" id="ARBA00023163"/>
    </source>
</evidence>
<dbReference type="InterPro" id="IPR020449">
    <property type="entry name" value="Tscrpt_reg_AraC-type_HTH"/>
</dbReference>
<proteinExistence type="predicted"/>
<dbReference type="SUPFAM" id="SSF46689">
    <property type="entry name" value="Homeodomain-like"/>
    <property type="match status" value="1"/>
</dbReference>
<dbReference type="CDD" id="cd03138">
    <property type="entry name" value="GATase1_AraC_2"/>
    <property type="match status" value="1"/>
</dbReference>
<keyword evidence="2" id="KW-0238">DNA-binding</keyword>
<reference evidence="5 6" key="1">
    <citation type="submission" date="2016-07" db="EMBL/GenBank/DDBJ databases">
        <title>Draft Genome Sequence of Methylobrevis pamukkalensis PK2.</title>
        <authorList>
            <person name="Vasilenko O.V."/>
            <person name="Doronina N.V."/>
            <person name="Shmareva M.N."/>
            <person name="Tarlachkov S.V."/>
            <person name="Mustakhimov I."/>
            <person name="Trotsenko Y.A."/>
        </authorList>
    </citation>
    <scope>NUCLEOTIDE SEQUENCE [LARGE SCALE GENOMIC DNA]</scope>
    <source>
        <strain evidence="5 6">PK2</strain>
    </source>
</reference>
<feature type="domain" description="HTH araC/xylS-type" evidence="4">
    <location>
        <begin position="236"/>
        <end position="334"/>
    </location>
</feature>
<comment type="caution">
    <text evidence="5">The sequence shown here is derived from an EMBL/GenBank/DDBJ whole genome shotgun (WGS) entry which is preliminary data.</text>
</comment>
<name>A0A1E3H6E6_9HYPH</name>
<accession>A0A1E3H6E6</accession>
<dbReference type="PROSITE" id="PS00041">
    <property type="entry name" value="HTH_ARAC_FAMILY_1"/>
    <property type="match status" value="1"/>
</dbReference>
<dbReference type="Pfam" id="PF01965">
    <property type="entry name" value="DJ-1_PfpI"/>
    <property type="match status" value="1"/>
</dbReference>
<dbReference type="SUPFAM" id="SSF52317">
    <property type="entry name" value="Class I glutamine amidotransferase-like"/>
    <property type="match status" value="1"/>
</dbReference>
<gene>
    <name evidence="5" type="primary">cdhR_2</name>
    <name evidence="5" type="ORF">A6302_00729</name>
</gene>
<protein>
    <submittedName>
        <fullName evidence="5">HTH-type transcriptional regulator CdhR</fullName>
    </submittedName>
</protein>
<dbReference type="Pfam" id="PF12833">
    <property type="entry name" value="HTH_18"/>
    <property type="match status" value="1"/>
</dbReference>
<dbReference type="EMBL" id="MCRJ01000011">
    <property type="protein sequence ID" value="ODN71897.1"/>
    <property type="molecule type" value="Genomic_DNA"/>
</dbReference>
<evidence type="ECO:0000313" key="6">
    <source>
        <dbReference type="Proteomes" id="UP000094622"/>
    </source>
</evidence>
<keyword evidence="6" id="KW-1185">Reference proteome</keyword>
<keyword evidence="1" id="KW-0805">Transcription regulation</keyword>
<dbReference type="PRINTS" id="PR00032">
    <property type="entry name" value="HTHARAC"/>
</dbReference>
<dbReference type="GO" id="GO:0043565">
    <property type="term" value="F:sequence-specific DNA binding"/>
    <property type="evidence" value="ECO:0007669"/>
    <property type="project" value="InterPro"/>
</dbReference>